<keyword evidence="2" id="KW-1185">Reference proteome</keyword>
<organism evidence="1 2">
    <name type="scientific">Desmophyllum pertusum</name>
    <dbReference type="NCBI Taxonomy" id="174260"/>
    <lineage>
        <taxon>Eukaryota</taxon>
        <taxon>Metazoa</taxon>
        <taxon>Cnidaria</taxon>
        <taxon>Anthozoa</taxon>
        <taxon>Hexacorallia</taxon>
        <taxon>Scleractinia</taxon>
        <taxon>Caryophylliina</taxon>
        <taxon>Caryophylliidae</taxon>
        <taxon>Desmophyllum</taxon>
    </lineage>
</organism>
<gene>
    <name evidence="1" type="ORF">OS493_013281</name>
</gene>
<name>A0A9X0CLA5_9CNID</name>
<evidence type="ECO:0000313" key="1">
    <source>
        <dbReference type="EMBL" id="KAJ7362185.1"/>
    </source>
</evidence>
<dbReference type="OrthoDB" id="10067014at2759"/>
<evidence type="ECO:0000313" key="2">
    <source>
        <dbReference type="Proteomes" id="UP001163046"/>
    </source>
</evidence>
<dbReference type="AlphaFoldDB" id="A0A9X0CLA5"/>
<accession>A0A9X0CLA5</accession>
<comment type="caution">
    <text evidence="1">The sequence shown here is derived from an EMBL/GenBank/DDBJ whole genome shotgun (WGS) entry which is preliminary data.</text>
</comment>
<dbReference type="Proteomes" id="UP001163046">
    <property type="component" value="Unassembled WGS sequence"/>
</dbReference>
<sequence>MTKKAGLSYHFTSHCIRATSVTILKAAGLENSRVRSVTGHKSDASIESLRPTFHGFNSRCNHQKLSAILWLTSDRKSTCCGSKHRSVTKSTSTEQSSKVGAKMKFALSRSTLECWCSTKQANLIGCAVSSTIRR</sequence>
<proteinExistence type="predicted"/>
<reference evidence="1" key="1">
    <citation type="submission" date="2023-01" db="EMBL/GenBank/DDBJ databases">
        <title>Genome assembly of the deep-sea coral Lophelia pertusa.</title>
        <authorList>
            <person name="Herrera S."/>
            <person name="Cordes E."/>
        </authorList>
    </citation>
    <scope>NUCLEOTIDE SEQUENCE</scope>
    <source>
        <strain evidence="1">USNM1676648</strain>
        <tissue evidence="1">Polyp</tissue>
    </source>
</reference>
<dbReference type="EMBL" id="MU827307">
    <property type="protein sequence ID" value="KAJ7362185.1"/>
    <property type="molecule type" value="Genomic_DNA"/>
</dbReference>
<protein>
    <submittedName>
        <fullName evidence="1">Uncharacterized protein</fullName>
    </submittedName>
</protein>